<accession>A0ABV0T617</accession>
<dbReference type="EMBL" id="JAHRIQ010023231">
    <property type="protein sequence ID" value="MEQ2227742.1"/>
    <property type="molecule type" value="Genomic_DNA"/>
</dbReference>
<comment type="caution">
    <text evidence="1">The sequence shown here is derived from an EMBL/GenBank/DDBJ whole genome shotgun (WGS) entry which is preliminary data.</text>
</comment>
<gene>
    <name evidence="1" type="ORF">ILYODFUR_001401</name>
</gene>
<dbReference type="Proteomes" id="UP001482620">
    <property type="component" value="Unassembled WGS sequence"/>
</dbReference>
<evidence type="ECO:0000313" key="2">
    <source>
        <dbReference type="Proteomes" id="UP001482620"/>
    </source>
</evidence>
<proteinExistence type="predicted"/>
<keyword evidence="2" id="KW-1185">Reference proteome</keyword>
<sequence length="109" mass="12469">MRTWTITVKSTSSFQHWTLDKSHSESQSATNKKNASEFSNFKQRAVHGWEIKTTSLVFSESYSWNLFHAFILTSATYQISVTQFILFGAAHYVKSPLSSQLQMTLGRNI</sequence>
<protein>
    <submittedName>
        <fullName evidence="1">Uncharacterized protein</fullName>
    </submittedName>
</protein>
<organism evidence="1 2">
    <name type="scientific">Ilyodon furcidens</name>
    <name type="common">goldbreast splitfin</name>
    <dbReference type="NCBI Taxonomy" id="33524"/>
    <lineage>
        <taxon>Eukaryota</taxon>
        <taxon>Metazoa</taxon>
        <taxon>Chordata</taxon>
        <taxon>Craniata</taxon>
        <taxon>Vertebrata</taxon>
        <taxon>Euteleostomi</taxon>
        <taxon>Actinopterygii</taxon>
        <taxon>Neopterygii</taxon>
        <taxon>Teleostei</taxon>
        <taxon>Neoteleostei</taxon>
        <taxon>Acanthomorphata</taxon>
        <taxon>Ovalentaria</taxon>
        <taxon>Atherinomorphae</taxon>
        <taxon>Cyprinodontiformes</taxon>
        <taxon>Goodeidae</taxon>
        <taxon>Ilyodon</taxon>
    </lineage>
</organism>
<reference evidence="1 2" key="1">
    <citation type="submission" date="2021-06" db="EMBL/GenBank/DDBJ databases">
        <authorList>
            <person name="Palmer J.M."/>
        </authorList>
    </citation>
    <scope>NUCLEOTIDE SEQUENCE [LARGE SCALE GENOMIC DNA]</scope>
    <source>
        <strain evidence="2">if_2019</strain>
        <tissue evidence="1">Muscle</tissue>
    </source>
</reference>
<name>A0ABV0T617_9TELE</name>
<evidence type="ECO:0000313" key="1">
    <source>
        <dbReference type="EMBL" id="MEQ2227742.1"/>
    </source>
</evidence>